<protein>
    <submittedName>
        <fullName evidence="3">Host specificity protein</fullName>
    </submittedName>
</protein>
<dbReference type="Gene3D" id="3.20.20.60">
    <property type="entry name" value="Phosphoenolpyruvate-binding domains"/>
    <property type="match status" value="2"/>
</dbReference>
<dbReference type="SUPFAM" id="SSF51621">
    <property type="entry name" value="Phosphoenolpyruvate/pyruvate domain"/>
    <property type="match status" value="1"/>
</dbReference>
<dbReference type="Proteomes" id="UP001626549">
    <property type="component" value="Chromosome"/>
</dbReference>
<reference evidence="3 4" key="1">
    <citation type="submission" date="2023-10" db="EMBL/GenBank/DDBJ databases">
        <title>Two novel species belonging to the OM43/NOR5 clade.</title>
        <authorList>
            <person name="Park M."/>
        </authorList>
    </citation>
    <scope>NUCLEOTIDE SEQUENCE [LARGE SCALE GENOMIC DNA]</scope>
    <source>
        <strain evidence="3 4">IMCC45268</strain>
    </source>
</reference>
<evidence type="ECO:0000313" key="3">
    <source>
        <dbReference type="EMBL" id="WOJ98602.1"/>
    </source>
</evidence>
<keyword evidence="2" id="KW-0732">Signal</keyword>
<dbReference type="RefSeq" id="WP_407329959.1">
    <property type="nucleotide sequence ID" value="NZ_CP136865.1"/>
</dbReference>
<evidence type="ECO:0000256" key="2">
    <source>
        <dbReference type="SAM" id="SignalP"/>
    </source>
</evidence>
<dbReference type="InterPro" id="IPR015813">
    <property type="entry name" value="Pyrv/PenolPyrv_kinase-like_dom"/>
</dbReference>
<keyword evidence="4" id="KW-1185">Reference proteome</keyword>
<feature type="chain" id="PRO_5045584653" evidence="2">
    <location>
        <begin position="24"/>
        <end position="282"/>
    </location>
</feature>
<gene>
    <name evidence="3" type="ORF">R0137_08525</name>
</gene>
<dbReference type="EMBL" id="CP136865">
    <property type="protein sequence ID" value="WOJ98602.1"/>
    <property type="molecule type" value="Genomic_DNA"/>
</dbReference>
<proteinExistence type="predicted"/>
<dbReference type="InterPro" id="IPR040442">
    <property type="entry name" value="Pyrv_kinase-like_dom_sf"/>
</dbReference>
<feature type="signal peptide" evidence="2">
    <location>
        <begin position="1"/>
        <end position="23"/>
    </location>
</feature>
<keyword evidence="1" id="KW-0479">Metal-binding</keyword>
<accession>A0ABZ0IGE9</accession>
<evidence type="ECO:0000313" key="4">
    <source>
        <dbReference type="Proteomes" id="UP001626549"/>
    </source>
</evidence>
<organism evidence="3 4">
    <name type="scientific">Congregibacter brevis</name>
    <dbReference type="NCBI Taxonomy" id="3081201"/>
    <lineage>
        <taxon>Bacteria</taxon>
        <taxon>Pseudomonadati</taxon>
        <taxon>Pseudomonadota</taxon>
        <taxon>Gammaproteobacteria</taxon>
        <taxon>Cellvibrionales</taxon>
        <taxon>Halieaceae</taxon>
        <taxon>Congregibacter</taxon>
    </lineage>
</organism>
<evidence type="ECO:0000256" key="1">
    <source>
        <dbReference type="ARBA" id="ARBA00022723"/>
    </source>
</evidence>
<name>A0ABZ0IGE9_9GAMM</name>
<sequence length="282" mass="29666">MRVRLSYLGMALTVLLSSLSALSAADDANMSAAGGGLIDLWSSGQPAFGQYVTQSHDANDSQKSPSYTLQTGLDLAANPLLDFAFLSLEQKYEFQSAQNVVQGIRQGAVDAVQLPLLVRIPPINVDGEDAARARVQELLAMGANGVVIPHVMDLEEARAAISFFEGADVWSPANPDGDIVAMLIIEDPDVFTELEEIANLPGFSALVCGIGSLTSALGGDRAAAEAINQQVLAESKRVGKPNLTTVDPESVALRVEQGFLGLLAYGPESQESIKRGKAAAGR</sequence>